<comment type="caution">
    <text evidence="1">The sequence shown here is derived from an EMBL/GenBank/DDBJ whole genome shotgun (WGS) entry which is preliminary data.</text>
</comment>
<dbReference type="AlphaFoldDB" id="X1SU27"/>
<evidence type="ECO:0008006" key="2">
    <source>
        <dbReference type="Google" id="ProtNLM"/>
    </source>
</evidence>
<feature type="non-terminal residue" evidence="1">
    <location>
        <position position="177"/>
    </location>
</feature>
<sequence>MKQYKKQFLIGVIILLLLIISCRNPTCPSIEVPNIIWTKIYGGREKDIGYSVQETTDGGYIIAGSTYSFGEGTPSYSNVYLIKTDENGDTLWTRTYGGIYYDEARSAQVTSDGGYIIAGFTYSFGAGDSDVYLIKTDANGDTLWSRTYGGRDTDYGWSVQEISDNGYIIVGYTYSFN</sequence>
<dbReference type="InterPro" id="IPR011047">
    <property type="entry name" value="Quinoprotein_ADH-like_sf"/>
</dbReference>
<dbReference type="PANTHER" id="PTHR42754:SF1">
    <property type="entry name" value="LIPOPROTEIN"/>
    <property type="match status" value="1"/>
</dbReference>
<reference evidence="1" key="1">
    <citation type="journal article" date="2014" name="Front. Microbiol.">
        <title>High frequency of phylogenetically diverse reductive dehalogenase-homologous genes in deep subseafloor sedimentary metagenomes.</title>
        <authorList>
            <person name="Kawai M."/>
            <person name="Futagami T."/>
            <person name="Toyoda A."/>
            <person name="Takaki Y."/>
            <person name="Nishi S."/>
            <person name="Hori S."/>
            <person name="Arai W."/>
            <person name="Tsubouchi T."/>
            <person name="Morono Y."/>
            <person name="Uchiyama I."/>
            <person name="Ito T."/>
            <person name="Fujiyama A."/>
            <person name="Inagaki F."/>
            <person name="Takami H."/>
        </authorList>
    </citation>
    <scope>NUCLEOTIDE SEQUENCE</scope>
    <source>
        <strain evidence="1">Expedition CK06-06</strain>
    </source>
</reference>
<dbReference type="EMBL" id="BARW01003849">
    <property type="protein sequence ID" value="GAI71329.1"/>
    <property type="molecule type" value="Genomic_DNA"/>
</dbReference>
<name>X1SU27_9ZZZZ</name>
<organism evidence="1">
    <name type="scientific">marine sediment metagenome</name>
    <dbReference type="NCBI Taxonomy" id="412755"/>
    <lineage>
        <taxon>unclassified sequences</taxon>
        <taxon>metagenomes</taxon>
        <taxon>ecological metagenomes</taxon>
    </lineage>
</organism>
<dbReference type="PROSITE" id="PS51257">
    <property type="entry name" value="PROKAR_LIPOPROTEIN"/>
    <property type="match status" value="1"/>
</dbReference>
<gene>
    <name evidence="1" type="ORF">S12H4_09472</name>
</gene>
<dbReference type="SUPFAM" id="SSF50998">
    <property type="entry name" value="Quinoprotein alcohol dehydrogenase-like"/>
    <property type="match status" value="1"/>
</dbReference>
<protein>
    <recommendedName>
        <fullName evidence="2">Bulb-type lectin domain-containing protein</fullName>
    </recommendedName>
</protein>
<proteinExistence type="predicted"/>
<evidence type="ECO:0000313" key="1">
    <source>
        <dbReference type="EMBL" id="GAI71329.1"/>
    </source>
</evidence>
<accession>X1SU27</accession>
<dbReference type="PANTHER" id="PTHR42754">
    <property type="entry name" value="ENDOGLUCANASE"/>
    <property type="match status" value="1"/>
</dbReference>